<name>A0A699GMQ1_TANCI</name>
<gene>
    <name evidence="2" type="ORF">Tci_084424</name>
</gene>
<feature type="compositionally biased region" description="Acidic residues" evidence="1">
    <location>
        <begin position="74"/>
        <end position="85"/>
    </location>
</feature>
<protein>
    <submittedName>
        <fullName evidence="2">Uncharacterized protein</fullName>
    </submittedName>
</protein>
<reference evidence="2" key="1">
    <citation type="journal article" date="2019" name="Sci. Rep.">
        <title>Draft genome of Tanacetum cinerariifolium, the natural source of mosquito coil.</title>
        <authorList>
            <person name="Yamashiro T."/>
            <person name="Shiraishi A."/>
            <person name="Satake H."/>
            <person name="Nakayama K."/>
        </authorList>
    </citation>
    <scope>NUCLEOTIDE SEQUENCE</scope>
</reference>
<dbReference type="AlphaFoldDB" id="A0A699GMQ1"/>
<evidence type="ECO:0000313" key="2">
    <source>
        <dbReference type="EMBL" id="GEV12447.1"/>
    </source>
</evidence>
<feature type="compositionally biased region" description="Acidic residues" evidence="1">
    <location>
        <begin position="332"/>
        <end position="344"/>
    </location>
</feature>
<sequence length="610" mass="70599">MSSITAQQAKLDLELVPKEKRLEIRKCNSKRVKRPAKKSTKAPARGVVIRETSEMPLSKKKEKVDVTQESNHEENEEDEDDEQEVKDEFVKTRSKNSDDEDETKITDKAEGDKDEEMDYTTVQLYDYMDIRLNEPVDTDKGFVQEEGTNTAMTNKTEVPVASSSHASDLVAKFLNFSDIPHTNAEIMSLMDAHVHHERKCLTLPPPVIQKMVKESLKDAVLAKKSFQPQSSYEATATLTEFELNEILIDKMDKSESYLEAPEHRECYEGLKKSYNLDKSIFSTYGKVYSLKRSRKDKDEDPSTGSDRRLKKSSNRKSVQSEEPEFKVTDSDIPQDQEENLSNNDEEPKEKVASKRNWFTKPTQPQEPTDPDWNVGKTLQQGQNHSWLMTLASSSKKPSKTFDELMSTPIDFSTFIMNGLKINNLTQETLLGQAFRLLKGTRSNYAELEYDFKECYKALSEKLDLENSKGDDYPFDLTKPLPFVCGNHQKVHVNYFFNNDLKYLQGRVLTMTYTTFITKTKAAQYDLPGNLTLERTTTLTRLRTSLDDITKNIRMEYLPKRRWRTLEKKRANIMIKAIDKKMKERRMMRSLKKFVGGKDYKIDLWLLQRTI</sequence>
<accession>A0A699GMQ1</accession>
<feature type="region of interest" description="Disordered" evidence="1">
    <location>
        <begin position="291"/>
        <end position="377"/>
    </location>
</feature>
<dbReference type="EMBL" id="BKCJ010015262">
    <property type="protein sequence ID" value="GEV12447.1"/>
    <property type="molecule type" value="Genomic_DNA"/>
</dbReference>
<feature type="compositionally biased region" description="Basic and acidic residues" evidence="1">
    <location>
        <begin position="86"/>
        <end position="111"/>
    </location>
</feature>
<feature type="compositionally biased region" description="Basic and acidic residues" evidence="1">
    <location>
        <begin position="51"/>
        <end position="73"/>
    </location>
</feature>
<feature type="compositionally biased region" description="Basic residues" evidence="1">
    <location>
        <begin position="27"/>
        <end position="40"/>
    </location>
</feature>
<feature type="region of interest" description="Disordered" evidence="1">
    <location>
        <begin position="18"/>
        <end position="116"/>
    </location>
</feature>
<proteinExistence type="predicted"/>
<evidence type="ECO:0000256" key="1">
    <source>
        <dbReference type="SAM" id="MobiDB-lite"/>
    </source>
</evidence>
<organism evidence="2">
    <name type="scientific">Tanacetum cinerariifolium</name>
    <name type="common">Dalmatian daisy</name>
    <name type="synonym">Chrysanthemum cinerariifolium</name>
    <dbReference type="NCBI Taxonomy" id="118510"/>
    <lineage>
        <taxon>Eukaryota</taxon>
        <taxon>Viridiplantae</taxon>
        <taxon>Streptophyta</taxon>
        <taxon>Embryophyta</taxon>
        <taxon>Tracheophyta</taxon>
        <taxon>Spermatophyta</taxon>
        <taxon>Magnoliopsida</taxon>
        <taxon>eudicotyledons</taxon>
        <taxon>Gunneridae</taxon>
        <taxon>Pentapetalae</taxon>
        <taxon>asterids</taxon>
        <taxon>campanulids</taxon>
        <taxon>Asterales</taxon>
        <taxon>Asteraceae</taxon>
        <taxon>Asteroideae</taxon>
        <taxon>Anthemideae</taxon>
        <taxon>Anthemidinae</taxon>
        <taxon>Tanacetum</taxon>
    </lineage>
</organism>
<comment type="caution">
    <text evidence="2">The sequence shown here is derived from an EMBL/GenBank/DDBJ whole genome shotgun (WGS) entry which is preliminary data.</text>
</comment>